<dbReference type="PROSITE" id="PS50102">
    <property type="entry name" value="RRM"/>
    <property type="match status" value="1"/>
</dbReference>
<reference evidence="6" key="1">
    <citation type="submission" date="2023-01" db="EMBL/GenBank/DDBJ databases">
        <title>Metagenome sequencing of chrysophaentin producing Chrysophaeum taylorii.</title>
        <authorList>
            <person name="Davison J."/>
            <person name="Bewley C."/>
        </authorList>
    </citation>
    <scope>NUCLEOTIDE SEQUENCE</scope>
    <source>
        <strain evidence="6">NIES-1699</strain>
    </source>
</reference>
<dbReference type="PANTHER" id="PTHR48027">
    <property type="entry name" value="HETEROGENEOUS NUCLEAR RIBONUCLEOPROTEIN 87F-RELATED"/>
    <property type="match status" value="1"/>
</dbReference>
<keyword evidence="7" id="KW-1185">Reference proteome</keyword>
<dbReference type="InterPro" id="IPR052462">
    <property type="entry name" value="SLIRP/GR-RBP-like"/>
</dbReference>
<keyword evidence="4" id="KW-0732">Signal</keyword>
<proteinExistence type="predicted"/>
<dbReference type="SMART" id="SM00360">
    <property type="entry name" value="RRM"/>
    <property type="match status" value="1"/>
</dbReference>
<name>A0AAD7UK25_9STRA</name>
<accession>A0AAD7UK25</accession>
<feature type="region of interest" description="Disordered" evidence="3">
    <location>
        <begin position="154"/>
        <end position="187"/>
    </location>
</feature>
<dbReference type="Gene3D" id="3.30.70.330">
    <property type="match status" value="1"/>
</dbReference>
<evidence type="ECO:0000313" key="7">
    <source>
        <dbReference type="Proteomes" id="UP001230188"/>
    </source>
</evidence>
<evidence type="ECO:0000256" key="3">
    <source>
        <dbReference type="SAM" id="MobiDB-lite"/>
    </source>
</evidence>
<dbReference type="Pfam" id="PF00076">
    <property type="entry name" value="RRM_1"/>
    <property type="match status" value="1"/>
</dbReference>
<evidence type="ECO:0000313" key="6">
    <source>
        <dbReference type="EMBL" id="KAJ8607412.1"/>
    </source>
</evidence>
<evidence type="ECO:0000256" key="1">
    <source>
        <dbReference type="ARBA" id="ARBA00022884"/>
    </source>
</evidence>
<feature type="chain" id="PRO_5042082337" description="RRM domain-containing protein" evidence="4">
    <location>
        <begin position="20"/>
        <end position="187"/>
    </location>
</feature>
<dbReference type="AlphaFoldDB" id="A0AAD7UK25"/>
<evidence type="ECO:0000256" key="4">
    <source>
        <dbReference type="SAM" id="SignalP"/>
    </source>
</evidence>
<dbReference type="GO" id="GO:0003723">
    <property type="term" value="F:RNA binding"/>
    <property type="evidence" value="ECO:0007669"/>
    <property type="project" value="UniProtKB-UniRule"/>
</dbReference>
<dbReference type="InterPro" id="IPR012677">
    <property type="entry name" value="Nucleotide-bd_a/b_plait_sf"/>
</dbReference>
<sequence length="187" mass="21118">MRLLLLSTVCAFVPSTIHVREPQQTALNVWTKRNPKKKIAEKKFTSVVGQTLKRKNTIALPHRLFFANLPYDVEEDEIHHLFAKIGPVIRCKLMRDQYTGNSKGWGFVTFTHALHATNAKTSLDGFDVGGRPLKVDEATSVAEKRKAKKVAAAYAKREARRQAQRTAIEKQQGHSLEDHPPLRLADL</sequence>
<feature type="signal peptide" evidence="4">
    <location>
        <begin position="1"/>
        <end position="19"/>
    </location>
</feature>
<feature type="domain" description="RRM" evidence="5">
    <location>
        <begin position="62"/>
        <end position="140"/>
    </location>
</feature>
<dbReference type="Proteomes" id="UP001230188">
    <property type="component" value="Unassembled WGS sequence"/>
</dbReference>
<gene>
    <name evidence="6" type="ORF">CTAYLR_009952</name>
</gene>
<protein>
    <recommendedName>
        <fullName evidence="5">RRM domain-containing protein</fullName>
    </recommendedName>
</protein>
<comment type="caution">
    <text evidence="6">The sequence shown here is derived from an EMBL/GenBank/DDBJ whole genome shotgun (WGS) entry which is preliminary data.</text>
</comment>
<dbReference type="SUPFAM" id="SSF54928">
    <property type="entry name" value="RNA-binding domain, RBD"/>
    <property type="match status" value="1"/>
</dbReference>
<dbReference type="EMBL" id="JAQMWT010000218">
    <property type="protein sequence ID" value="KAJ8607412.1"/>
    <property type="molecule type" value="Genomic_DNA"/>
</dbReference>
<feature type="compositionally biased region" description="Basic and acidic residues" evidence="3">
    <location>
        <begin position="155"/>
        <end position="187"/>
    </location>
</feature>
<dbReference type="InterPro" id="IPR000504">
    <property type="entry name" value="RRM_dom"/>
</dbReference>
<keyword evidence="1 2" id="KW-0694">RNA-binding</keyword>
<organism evidence="6 7">
    <name type="scientific">Chrysophaeum taylorii</name>
    <dbReference type="NCBI Taxonomy" id="2483200"/>
    <lineage>
        <taxon>Eukaryota</taxon>
        <taxon>Sar</taxon>
        <taxon>Stramenopiles</taxon>
        <taxon>Ochrophyta</taxon>
        <taxon>Pelagophyceae</taxon>
        <taxon>Pelagomonadales</taxon>
        <taxon>Pelagomonadaceae</taxon>
        <taxon>Chrysophaeum</taxon>
    </lineage>
</organism>
<evidence type="ECO:0000259" key="5">
    <source>
        <dbReference type="PROSITE" id="PS50102"/>
    </source>
</evidence>
<dbReference type="InterPro" id="IPR035979">
    <property type="entry name" value="RBD_domain_sf"/>
</dbReference>
<evidence type="ECO:0000256" key="2">
    <source>
        <dbReference type="PROSITE-ProRule" id="PRU00176"/>
    </source>
</evidence>